<keyword evidence="2" id="KW-1185">Reference proteome</keyword>
<evidence type="ECO:0000313" key="2">
    <source>
        <dbReference type="Proteomes" id="UP000076727"/>
    </source>
</evidence>
<evidence type="ECO:0000313" key="1">
    <source>
        <dbReference type="EMBL" id="KZT70599.1"/>
    </source>
</evidence>
<proteinExistence type="predicted"/>
<dbReference type="AlphaFoldDB" id="A0A165RD60"/>
<dbReference type="EMBL" id="KV429050">
    <property type="protein sequence ID" value="KZT70599.1"/>
    <property type="molecule type" value="Genomic_DNA"/>
</dbReference>
<accession>A0A165RD60</accession>
<protein>
    <submittedName>
        <fullName evidence="1">Uncharacterized protein</fullName>
    </submittedName>
</protein>
<reference evidence="1 2" key="1">
    <citation type="journal article" date="2016" name="Mol. Biol. Evol.">
        <title>Comparative Genomics of Early-Diverging Mushroom-Forming Fungi Provides Insights into the Origins of Lignocellulose Decay Capabilities.</title>
        <authorList>
            <person name="Nagy L.G."/>
            <person name="Riley R."/>
            <person name="Tritt A."/>
            <person name="Adam C."/>
            <person name="Daum C."/>
            <person name="Floudas D."/>
            <person name="Sun H."/>
            <person name="Yadav J.S."/>
            <person name="Pangilinan J."/>
            <person name="Larsson K.H."/>
            <person name="Matsuura K."/>
            <person name="Barry K."/>
            <person name="Labutti K."/>
            <person name="Kuo R."/>
            <person name="Ohm R.A."/>
            <person name="Bhattacharya S.S."/>
            <person name="Shirouzu T."/>
            <person name="Yoshinaga Y."/>
            <person name="Martin F.M."/>
            <person name="Grigoriev I.V."/>
            <person name="Hibbett D.S."/>
        </authorList>
    </citation>
    <scope>NUCLEOTIDE SEQUENCE [LARGE SCALE GENOMIC DNA]</scope>
    <source>
        <strain evidence="1 2">L-15889</strain>
    </source>
</reference>
<name>A0A165RD60_9APHY</name>
<gene>
    <name evidence="1" type="ORF">DAEQUDRAFT_725135</name>
</gene>
<organism evidence="1 2">
    <name type="scientific">Daedalea quercina L-15889</name>
    <dbReference type="NCBI Taxonomy" id="1314783"/>
    <lineage>
        <taxon>Eukaryota</taxon>
        <taxon>Fungi</taxon>
        <taxon>Dikarya</taxon>
        <taxon>Basidiomycota</taxon>
        <taxon>Agaricomycotina</taxon>
        <taxon>Agaricomycetes</taxon>
        <taxon>Polyporales</taxon>
        <taxon>Fomitopsis</taxon>
    </lineage>
</organism>
<dbReference type="OrthoDB" id="1844152at2759"/>
<dbReference type="Proteomes" id="UP000076727">
    <property type="component" value="Unassembled WGS sequence"/>
</dbReference>
<sequence length="134" mass="15394">MLLCSDTFRFILQAKDLFQDKYNEIVQPKLIVTREAYEHPIHVAAIKEWLPRKLKRLFPAVLDEVERALDDDLAAHIVYSCESMMFSCSIVPYAHSPPYPIIGCPVLNYDRAWGLSMRLKSRPSSIMLVLLSSP</sequence>